<feature type="region of interest" description="Disordered" evidence="1">
    <location>
        <begin position="36"/>
        <end position="56"/>
    </location>
</feature>
<gene>
    <name evidence="2" type="ORF">g.31055</name>
</gene>
<dbReference type="EMBL" id="GDKF01009453">
    <property type="protein sequence ID" value="JAT69169.1"/>
    <property type="molecule type" value="Transcribed_RNA"/>
</dbReference>
<feature type="region of interest" description="Disordered" evidence="1">
    <location>
        <begin position="104"/>
        <end position="126"/>
    </location>
</feature>
<feature type="compositionally biased region" description="Low complexity" evidence="1">
    <location>
        <begin position="112"/>
        <end position="126"/>
    </location>
</feature>
<dbReference type="AlphaFoldDB" id="A0A1D1ZQN7"/>
<reference evidence="2" key="1">
    <citation type="submission" date="2015-08" db="EMBL/GenBank/DDBJ databases">
        <authorList>
            <person name="Babu N.S."/>
            <person name="Beckwith C.J."/>
            <person name="Beseler K.G."/>
            <person name="Brison A."/>
            <person name="Carone J.V."/>
            <person name="Caskin T.P."/>
            <person name="Diamond M."/>
            <person name="Durham M.E."/>
            <person name="Foxe J.M."/>
            <person name="Go M."/>
            <person name="Henderson B.A."/>
            <person name="Jones I.B."/>
            <person name="McGettigan J.A."/>
            <person name="Micheletti S.J."/>
            <person name="Nasrallah M.E."/>
            <person name="Ortiz D."/>
            <person name="Piller C.R."/>
            <person name="Privatt S.R."/>
            <person name="Schneider S.L."/>
            <person name="Sharp S."/>
            <person name="Smith T.C."/>
            <person name="Stanton J.D."/>
            <person name="Ullery H.E."/>
            <person name="Wilson R.J."/>
            <person name="Serrano M.G."/>
            <person name="Buck G."/>
            <person name="Lee V."/>
            <person name="Wang Y."/>
            <person name="Carvalho R."/>
            <person name="Voegtly L."/>
            <person name="Shi R."/>
            <person name="Duckworth R."/>
            <person name="Johnson A."/>
            <person name="Loviza R."/>
            <person name="Walstead R."/>
            <person name="Shah Z."/>
            <person name="Kiflezghi M."/>
            <person name="Wade K."/>
            <person name="Ball S.L."/>
            <person name="Bradley K.W."/>
            <person name="Asai D.J."/>
            <person name="Bowman C.A."/>
            <person name="Russell D.A."/>
            <person name="Pope W.H."/>
            <person name="Jacobs-Sera D."/>
            <person name="Hendrix R.W."/>
            <person name="Hatfull G.F."/>
        </authorList>
    </citation>
    <scope>NUCLEOTIDE SEQUENCE</scope>
</reference>
<evidence type="ECO:0000313" key="2">
    <source>
        <dbReference type="EMBL" id="JAT69169.1"/>
    </source>
</evidence>
<dbReference type="PANTHER" id="PTHR35830:SF1">
    <property type="entry name" value="OS05G0299200 PROTEIN"/>
    <property type="match status" value="1"/>
</dbReference>
<feature type="compositionally biased region" description="Low complexity" evidence="1">
    <location>
        <begin position="245"/>
        <end position="256"/>
    </location>
</feature>
<proteinExistence type="predicted"/>
<organism evidence="2">
    <name type="scientific">Auxenochlorella protothecoides</name>
    <name type="common">Green microalga</name>
    <name type="synonym">Chlorella protothecoides</name>
    <dbReference type="NCBI Taxonomy" id="3075"/>
    <lineage>
        <taxon>Eukaryota</taxon>
        <taxon>Viridiplantae</taxon>
        <taxon>Chlorophyta</taxon>
        <taxon>core chlorophytes</taxon>
        <taxon>Trebouxiophyceae</taxon>
        <taxon>Chlorellales</taxon>
        <taxon>Chlorellaceae</taxon>
        <taxon>Auxenochlorella</taxon>
    </lineage>
</organism>
<dbReference type="PANTHER" id="PTHR35830">
    <property type="entry name" value="OS05G0299200 PROTEIN"/>
    <property type="match status" value="1"/>
</dbReference>
<feature type="region of interest" description="Disordered" evidence="1">
    <location>
        <begin position="240"/>
        <end position="289"/>
    </location>
</feature>
<accession>A0A1D1ZQN7</accession>
<evidence type="ECO:0000256" key="1">
    <source>
        <dbReference type="SAM" id="MobiDB-lite"/>
    </source>
</evidence>
<protein>
    <submittedName>
        <fullName evidence="2">Uncharacterized protein</fullName>
    </submittedName>
</protein>
<name>A0A1D1ZQN7_AUXPR</name>
<sequence>MLGAVGHKHGYSSPPFCTLPFHSGGWRSSYILTRAASPPAGPSAPPSDVECRSAQSQASKPISQALLGTSIAAAILLQARPSLADGWRPRRHLVNLQDPSVARTDIATEQPATRSTTAQAQASSWTGSAANLSEGLSRAWHRVASPNASRGYVVSGPRPSPYQSGYQPSFNWLGWTALGAAALVALGIKFQDRLGWIGRGGRRQHGGRWVRDRSLGGKMVFIPDPESTLPAAKRPLWDFEDGVGSSAAPSTSSIPSGRSQETASAPPAPPSWWVEHDGRTGGAQLPATQRAELETEARQLLRRLEDDKVLQGEDYSLEGLGRLAALNQEAGPDLVVHPATANGRDAMLRRGVQAALEAAMAARDGAASLVGPLPLPPAPFVCRLAAALGVPAERTAAVVRAELAAAARAEIIGAEAGARRGDAGGVSRAARRLARGLAAFPLPRASAEAELVAGSVRTSAGLEVRRRLFVEAGADAGAGSGDTTHVLAELLGFDPELVVPQHPG</sequence>